<protein>
    <submittedName>
        <fullName evidence="1">Uncharacterized protein</fullName>
    </submittedName>
</protein>
<proteinExistence type="predicted"/>
<gene>
    <name evidence="1" type="ORF">A3J59_02785</name>
</gene>
<accession>A0A1G1YDS9</accession>
<name>A0A1G1YDS9_9BACT</name>
<sequence length="63" mass="7157">MAESSNRIGAFWVNKPKNERGPVLTGEVNGQRVSVFKNKRWSEADEKKQPLYHVLVSTAKKKS</sequence>
<evidence type="ECO:0000313" key="1">
    <source>
        <dbReference type="EMBL" id="OGY50515.1"/>
    </source>
</evidence>
<evidence type="ECO:0000313" key="2">
    <source>
        <dbReference type="Proteomes" id="UP000177310"/>
    </source>
</evidence>
<dbReference type="Proteomes" id="UP000177310">
    <property type="component" value="Unassembled WGS sequence"/>
</dbReference>
<organism evidence="1 2">
    <name type="scientific">Candidatus Buchananbacteria bacterium RIFCSPHIGHO2_02_FULL_56_16</name>
    <dbReference type="NCBI Taxonomy" id="1797542"/>
    <lineage>
        <taxon>Bacteria</taxon>
        <taxon>Candidatus Buchananiibacteriota</taxon>
    </lineage>
</organism>
<dbReference type="EMBL" id="MHIL01000030">
    <property type="protein sequence ID" value="OGY50515.1"/>
    <property type="molecule type" value="Genomic_DNA"/>
</dbReference>
<comment type="caution">
    <text evidence="1">The sequence shown here is derived from an EMBL/GenBank/DDBJ whole genome shotgun (WGS) entry which is preliminary data.</text>
</comment>
<dbReference type="AlphaFoldDB" id="A0A1G1YDS9"/>
<reference evidence="1 2" key="1">
    <citation type="journal article" date="2016" name="Nat. Commun.">
        <title>Thousands of microbial genomes shed light on interconnected biogeochemical processes in an aquifer system.</title>
        <authorList>
            <person name="Anantharaman K."/>
            <person name="Brown C.T."/>
            <person name="Hug L.A."/>
            <person name="Sharon I."/>
            <person name="Castelle C.J."/>
            <person name="Probst A.J."/>
            <person name="Thomas B.C."/>
            <person name="Singh A."/>
            <person name="Wilkins M.J."/>
            <person name="Karaoz U."/>
            <person name="Brodie E.L."/>
            <person name="Williams K.H."/>
            <person name="Hubbard S.S."/>
            <person name="Banfield J.F."/>
        </authorList>
    </citation>
    <scope>NUCLEOTIDE SEQUENCE [LARGE SCALE GENOMIC DNA]</scope>
</reference>